<protein>
    <recommendedName>
        <fullName evidence="4">Proline-rich protein PRCC</fullName>
    </recommendedName>
</protein>
<dbReference type="Pfam" id="PF10253">
    <property type="entry name" value="PRCC"/>
    <property type="match status" value="1"/>
</dbReference>
<accession>A0A2A2LVU4</accession>
<sequence length="403" mass="43740">MNSLVDYGSGSDSESDEELQKQPIKAEAGKQPKQVANDNSQLGLDDEEMEDYEWGETDTQRDKGGRQAEDALEEIVKPKEWERKLAEKTRKKLKKKAKKERKEKKAAEVKTVSAGGITKPKPRAVISAFGALGKIASKDGQVLPSASSSSGFLSFLPPPKSKSKSVKGGLIVPPSVAKKAASNTAVAASTINKPNKPTISAVPLPSKEGDDSDDEEGDSEDFFGLSKSNDLPNLGHYQIPTMPLDGRFEEVGPSRPAQAEVHPSQMYNNAQLAEYAGPSTGKVKGLITDEEAHRLIMQHAHDIGEGEGRSYNEMVQDLVEVNVRDALGPNVKANLLKNLTHKALAESKAAPLPAVQATADPNARRKHQITYLAKMAVDHDAALQEKWADAKNNKRMARQKYGF</sequence>
<evidence type="ECO:0000313" key="3">
    <source>
        <dbReference type="Proteomes" id="UP000218231"/>
    </source>
</evidence>
<organism evidence="2 3">
    <name type="scientific">Diploscapter pachys</name>
    <dbReference type="NCBI Taxonomy" id="2018661"/>
    <lineage>
        <taxon>Eukaryota</taxon>
        <taxon>Metazoa</taxon>
        <taxon>Ecdysozoa</taxon>
        <taxon>Nematoda</taxon>
        <taxon>Chromadorea</taxon>
        <taxon>Rhabditida</taxon>
        <taxon>Rhabditina</taxon>
        <taxon>Rhabditomorpha</taxon>
        <taxon>Rhabditoidea</taxon>
        <taxon>Rhabditidae</taxon>
        <taxon>Diploscapter</taxon>
    </lineage>
</organism>
<evidence type="ECO:0000256" key="1">
    <source>
        <dbReference type="SAM" id="MobiDB-lite"/>
    </source>
</evidence>
<feature type="compositionally biased region" description="Basic and acidic residues" evidence="1">
    <location>
        <begin position="58"/>
        <end position="88"/>
    </location>
</feature>
<evidence type="ECO:0000313" key="2">
    <source>
        <dbReference type="EMBL" id="PAV90332.1"/>
    </source>
</evidence>
<feature type="compositionally biased region" description="Low complexity" evidence="1">
    <location>
        <begin position="176"/>
        <end position="192"/>
    </location>
</feature>
<dbReference type="InterPro" id="IPR018800">
    <property type="entry name" value="PRCC"/>
</dbReference>
<feature type="compositionally biased region" description="Acidic residues" evidence="1">
    <location>
        <begin position="44"/>
        <end position="56"/>
    </location>
</feature>
<feature type="region of interest" description="Disordered" evidence="1">
    <location>
        <begin position="1"/>
        <end position="111"/>
    </location>
</feature>
<keyword evidence="3" id="KW-1185">Reference proteome</keyword>
<dbReference type="STRING" id="2018661.A0A2A2LVU4"/>
<dbReference type="PANTHER" id="PTHR13621">
    <property type="entry name" value="PROLINE-RICH PROTEIN PRCC"/>
    <property type="match status" value="1"/>
</dbReference>
<reference evidence="2 3" key="1">
    <citation type="journal article" date="2017" name="Curr. Biol.">
        <title>Genome architecture and evolution of a unichromosomal asexual nematode.</title>
        <authorList>
            <person name="Fradin H."/>
            <person name="Zegar C."/>
            <person name="Gutwein M."/>
            <person name="Lucas J."/>
            <person name="Kovtun M."/>
            <person name="Corcoran D."/>
            <person name="Baugh L.R."/>
            <person name="Kiontke K."/>
            <person name="Gunsalus K."/>
            <person name="Fitch D.H."/>
            <person name="Piano F."/>
        </authorList>
    </citation>
    <scope>NUCLEOTIDE SEQUENCE [LARGE SCALE GENOMIC DNA]</scope>
    <source>
        <strain evidence="2">PF1309</strain>
    </source>
</reference>
<dbReference type="Proteomes" id="UP000218231">
    <property type="component" value="Unassembled WGS sequence"/>
</dbReference>
<dbReference type="EMBL" id="LIAE01006382">
    <property type="protein sequence ID" value="PAV90332.1"/>
    <property type="molecule type" value="Genomic_DNA"/>
</dbReference>
<feature type="compositionally biased region" description="Basic residues" evidence="1">
    <location>
        <begin position="89"/>
        <end position="102"/>
    </location>
</feature>
<evidence type="ECO:0008006" key="4">
    <source>
        <dbReference type="Google" id="ProtNLM"/>
    </source>
</evidence>
<name>A0A2A2LVU4_9BILA</name>
<dbReference type="GO" id="GO:0005634">
    <property type="term" value="C:nucleus"/>
    <property type="evidence" value="ECO:0007669"/>
    <property type="project" value="TreeGrafter"/>
</dbReference>
<feature type="region of interest" description="Disordered" evidence="1">
    <location>
        <begin position="141"/>
        <end position="229"/>
    </location>
</feature>
<dbReference type="AlphaFoldDB" id="A0A2A2LVU4"/>
<feature type="compositionally biased region" description="Acidic residues" evidence="1">
    <location>
        <begin position="210"/>
        <end position="221"/>
    </location>
</feature>
<proteinExistence type="predicted"/>
<dbReference type="OrthoDB" id="206969at2759"/>
<gene>
    <name evidence="2" type="ORF">WR25_25160</name>
</gene>
<comment type="caution">
    <text evidence="2">The sequence shown here is derived from an EMBL/GenBank/DDBJ whole genome shotgun (WGS) entry which is preliminary data.</text>
</comment>
<feature type="compositionally biased region" description="Low complexity" evidence="1">
    <location>
        <begin position="143"/>
        <end position="155"/>
    </location>
</feature>
<dbReference type="PANTHER" id="PTHR13621:SF2">
    <property type="entry name" value="PROLINE-RICH PROTEIN PRCC"/>
    <property type="match status" value="1"/>
</dbReference>